<dbReference type="EMBL" id="JASCTH010000009">
    <property type="protein sequence ID" value="MDI6099934.1"/>
    <property type="molecule type" value="Genomic_DNA"/>
</dbReference>
<evidence type="ECO:0000313" key="2">
    <source>
        <dbReference type="EMBL" id="MDI6099934.1"/>
    </source>
</evidence>
<dbReference type="Proteomes" id="UP001241758">
    <property type="component" value="Unassembled WGS sequence"/>
</dbReference>
<name>A0ABT6WJM8_9ACTN</name>
<comment type="caution">
    <text evidence="2">The sequence shown here is derived from an EMBL/GenBank/DDBJ whole genome shotgun (WGS) entry which is preliminary data.</text>
</comment>
<dbReference type="InterPro" id="IPR015797">
    <property type="entry name" value="NUDIX_hydrolase-like_dom_sf"/>
</dbReference>
<organism evidence="2 3">
    <name type="scientific">Actinoplanes sandaracinus</name>
    <dbReference type="NCBI Taxonomy" id="3045177"/>
    <lineage>
        <taxon>Bacteria</taxon>
        <taxon>Bacillati</taxon>
        <taxon>Actinomycetota</taxon>
        <taxon>Actinomycetes</taxon>
        <taxon>Micromonosporales</taxon>
        <taxon>Micromonosporaceae</taxon>
        <taxon>Actinoplanes</taxon>
    </lineage>
</organism>
<feature type="domain" description="Nudix hydrolase" evidence="1">
    <location>
        <begin position="2"/>
        <end position="85"/>
    </location>
</feature>
<accession>A0ABT6WJM8</accession>
<dbReference type="InterPro" id="IPR000086">
    <property type="entry name" value="NUDIX_hydrolase_dom"/>
</dbReference>
<dbReference type="Gene3D" id="3.90.79.10">
    <property type="entry name" value="Nucleoside Triphosphate Pyrophosphohydrolase"/>
    <property type="match status" value="1"/>
</dbReference>
<protein>
    <submittedName>
        <fullName evidence="2">NUDIX domain-containing protein</fullName>
    </submittedName>
</protein>
<keyword evidence="3" id="KW-1185">Reference proteome</keyword>
<sequence>MAEANEAPAEAARREVAEELGIGFGGGRLLVVDWVSPHGPWDDLVAFVFDGGVPAGETRAGIRLRDGELRQHRFVTPEVAASLLRDYVWRRVSAALECAANGTTAYLHNGSRV</sequence>
<dbReference type="RefSeq" id="WP_282760426.1">
    <property type="nucleotide sequence ID" value="NZ_JASCTH010000009.1"/>
</dbReference>
<dbReference type="SUPFAM" id="SSF55811">
    <property type="entry name" value="Nudix"/>
    <property type="match status" value="1"/>
</dbReference>
<reference evidence="2 3" key="1">
    <citation type="submission" date="2023-05" db="EMBL/GenBank/DDBJ databases">
        <title>Actinoplanes sp. NEAU-A12 genome sequencing.</title>
        <authorList>
            <person name="Wang Z.-S."/>
        </authorList>
    </citation>
    <scope>NUCLEOTIDE SEQUENCE [LARGE SCALE GENOMIC DNA]</scope>
    <source>
        <strain evidence="2 3">NEAU-A12</strain>
    </source>
</reference>
<gene>
    <name evidence="2" type="ORF">QLQ12_15140</name>
</gene>
<evidence type="ECO:0000259" key="1">
    <source>
        <dbReference type="Pfam" id="PF00293"/>
    </source>
</evidence>
<proteinExistence type="predicted"/>
<evidence type="ECO:0000313" key="3">
    <source>
        <dbReference type="Proteomes" id="UP001241758"/>
    </source>
</evidence>
<dbReference type="Pfam" id="PF00293">
    <property type="entry name" value="NUDIX"/>
    <property type="match status" value="1"/>
</dbReference>